<evidence type="ECO:0000313" key="2">
    <source>
        <dbReference type="EMBL" id="MEM5499829.1"/>
    </source>
</evidence>
<dbReference type="SMART" id="SM00829">
    <property type="entry name" value="PKS_ER"/>
    <property type="match status" value="1"/>
</dbReference>
<organism evidence="2 3">
    <name type="scientific">Paraglaciecola mesophila</name>
    <dbReference type="NCBI Taxonomy" id="197222"/>
    <lineage>
        <taxon>Bacteria</taxon>
        <taxon>Pseudomonadati</taxon>
        <taxon>Pseudomonadota</taxon>
        <taxon>Gammaproteobacteria</taxon>
        <taxon>Alteromonadales</taxon>
        <taxon>Alteromonadaceae</taxon>
        <taxon>Paraglaciecola</taxon>
    </lineage>
</organism>
<dbReference type="PANTHER" id="PTHR43677">
    <property type="entry name" value="SHORT-CHAIN DEHYDROGENASE/REDUCTASE"/>
    <property type="match status" value="1"/>
</dbReference>
<comment type="caution">
    <text evidence="2">The sequence shown here is derived from an EMBL/GenBank/DDBJ whole genome shotgun (WGS) entry which is preliminary data.</text>
</comment>
<dbReference type="CDD" id="cd05280">
    <property type="entry name" value="MDR_yhdh_yhfp"/>
    <property type="match status" value="1"/>
</dbReference>
<dbReference type="InterPro" id="IPR051397">
    <property type="entry name" value="Zn-ADH-like_protein"/>
</dbReference>
<dbReference type="Pfam" id="PF08240">
    <property type="entry name" value="ADH_N"/>
    <property type="match status" value="1"/>
</dbReference>
<feature type="domain" description="Enoyl reductase (ER)" evidence="1">
    <location>
        <begin position="18"/>
        <end position="330"/>
    </location>
</feature>
<dbReference type="InterPro" id="IPR020843">
    <property type="entry name" value="ER"/>
</dbReference>
<dbReference type="InterPro" id="IPR014188">
    <property type="entry name" value="Acrylyl-CoA_reductase_AcuI"/>
</dbReference>
<evidence type="ECO:0000313" key="3">
    <source>
        <dbReference type="Proteomes" id="UP001461163"/>
    </source>
</evidence>
<dbReference type="Pfam" id="PF00107">
    <property type="entry name" value="ADH_zinc_N"/>
    <property type="match status" value="1"/>
</dbReference>
<protein>
    <submittedName>
        <fullName evidence="2">YhdH/YhfP family quinone oxidoreductase</fullName>
    </submittedName>
</protein>
<dbReference type="Gene3D" id="3.40.50.720">
    <property type="entry name" value="NAD(P)-binding Rossmann-like Domain"/>
    <property type="match status" value="1"/>
</dbReference>
<proteinExistence type="predicted"/>
<dbReference type="Proteomes" id="UP001461163">
    <property type="component" value="Unassembled WGS sequence"/>
</dbReference>
<accession>A0ABU9T247</accession>
<dbReference type="NCBIfam" id="TIGR02823">
    <property type="entry name" value="oxido_YhdH"/>
    <property type="match status" value="1"/>
</dbReference>
<dbReference type="InterPro" id="IPR013154">
    <property type="entry name" value="ADH-like_N"/>
</dbReference>
<dbReference type="InterPro" id="IPR011032">
    <property type="entry name" value="GroES-like_sf"/>
</dbReference>
<dbReference type="RefSeq" id="WP_342882819.1">
    <property type="nucleotide sequence ID" value="NZ_JBBMQS010000020.1"/>
</dbReference>
<dbReference type="SUPFAM" id="SSF50129">
    <property type="entry name" value="GroES-like"/>
    <property type="match status" value="1"/>
</dbReference>
<sequence length="335" mass="35659">MSQPSTFNALLVEEQDDKTFSKHIVQRSINDLPDNDLLIEVHYSSLNYKDAMSASGNKRISQHFPHTPGIDAAGIVISDKSGTFNAGDEVLVFGYDLGMNTPGGLGQVISIPADWAVACPESLSLKEAMTYGTGGLTAALCIQKLEQMGAKPSDGTVAITGATGGVGTISIALLKQLGYEVIAFSGKPEQSDKLKALGASEILHRDSLLEVKDALAGKPTWAHAIDTLGGDYLTGLLKQLKPGGGVASVGLAASADIAMSVIPFITRGISLLGVDSVYIPLEDKKHIWQRVATDMKLPNLDSYQQEITLSQTPEYLDRFLQGKVVGRYVVNVKEA</sequence>
<dbReference type="Gene3D" id="3.90.180.10">
    <property type="entry name" value="Medium-chain alcohol dehydrogenases, catalytic domain"/>
    <property type="match status" value="1"/>
</dbReference>
<dbReference type="PANTHER" id="PTHR43677:SF1">
    <property type="entry name" value="ACRYLYL-COA REDUCTASE ACUI-RELATED"/>
    <property type="match status" value="1"/>
</dbReference>
<name>A0ABU9T247_9ALTE</name>
<dbReference type="InterPro" id="IPR036291">
    <property type="entry name" value="NAD(P)-bd_dom_sf"/>
</dbReference>
<keyword evidence="3" id="KW-1185">Reference proteome</keyword>
<reference evidence="2 3" key="1">
    <citation type="submission" date="2024-03" db="EMBL/GenBank/DDBJ databases">
        <title>Community enrichment and isolation of bacterial strains for fucoidan degradation.</title>
        <authorList>
            <person name="Sichert A."/>
        </authorList>
    </citation>
    <scope>NUCLEOTIDE SEQUENCE [LARGE SCALE GENOMIC DNA]</scope>
    <source>
        <strain evidence="2 3">AS12</strain>
    </source>
</reference>
<dbReference type="EMBL" id="JBBMQS010000020">
    <property type="protein sequence ID" value="MEM5499829.1"/>
    <property type="molecule type" value="Genomic_DNA"/>
</dbReference>
<dbReference type="SUPFAM" id="SSF51735">
    <property type="entry name" value="NAD(P)-binding Rossmann-fold domains"/>
    <property type="match status" value="1"/>
</dbReference>
<dbReference type="InterPro" id="IPR013149">
    <property type="entry name" value="ADH-like_C"/>
</dbReference>
<evidence type="ECO:0000259" key="1">
    <source>
        <dbReference type="SMART" id="SM00829"/>
    </source>
</evidence>
<gene>
    <name evidence="2" type="ORF">WNY77_20635</name>
</gene>